<gene>
    <name evidence="5" type="ORF">GCM10017621_25110</name>
</gene>
<keyword evidence="4" id="KW-0413">Isomerase</keyword>
<comment type="subcellular location">
    <subcellularLocation>
        <location evidence="1">Peroxisome</location>
    </subcellularLocation>
</comment>
<evidence type="ECO:0000256" key="2">
    <source>
        <dbReference type="ARBA" id="ARBA00005254"/>
    </source>
</evidence>
<dbReference type="GO" id="GO:0004165">
    <property type="term" value="F:delta(3)-delta(2)-enoyl-CoA isomerase activity"/>
    <property type="evidence" value="ECO:0007669"/>
    <property type="project" value="UniProtKB-ARBA"/>
</dbReference>
<dbReference type="Pfam" id="PF00378">
    <property type="entry name" value="ECH_1"/>
    <property type="match status" value="1"/>
</dbReference>
<keyword evidence="3" id="KW-0576">Peroxisome</keyword>
<evidence type="ECO:0000256" key="4">
    <source>
        <dbReference type="ARBA" id="ARBA00023235"/>
    </source>
</evidence>
<dbReference type="InterPro" id="IPR051053">
    <property type="entry name" value="ECH/Chromodomain_protein"/>
</dbReference>
<dbReference type="RefSeq" id="WP_271187362.1">
    <property type="nucleotide sequence ID" value="NZ_BSFE01000007.1"/>
</dbReference>
<evidence type="ECO:0000313" key="6">
    <source>
        <dbReference type="Proteomes" id="UP001143486"/>
    </source>
</evidence>
<dbReference type="SUPFAM" id="SSF52096">
    <property type="entry name" value="ClpP/crotonase"/>
    <property type="match status" value="1"/>
</dbReference>
<dbReference type="AlphaFoldDB" id="A0A9W6IN13"/>
<accession>A0A9W6IN13</accession>
<dbReference type="EMBL" id="BSFE01000007">
    <property type="protein sequence ID" value="GLK53003.1"/>
    <property type="molecule type" value="Genomic_DNA"/>
</dbReference>
<sequence length="258" mass="27568">MSEQVLVDTAERIRTISFNRPDKKNALTRAMYSAAAEAIEDGDRDPAVRVIILTGEGGIFTAGNDIVDFMEQPPAMDGNEVSPVQHFMQALLNAKKPVIAAVDGLAIGIGVTLLMHCDLVYCSDRSSFKTPFVDLALAPEYGSSQTMPRAFGHVVAAELLLLGATWSAERAAQTGLVGAVTTPDALMETVRNAARILAAKAPDALAKAKALMRRAPGPLTDRIALEGRQFAAQLRSPEFAEAAAAFMERRAPDFDKLG</sequence>
<dbReference type="Proteomes" id="UP001143486">
    <property type="component" value="Unassembled WGS sequence"/>
</dbReference>
<dbReference type="InterPro" id="IPR001753">
    <property type="entry name" value="Enoyl-CoA_hydra/iso"/>
</dbReference>
<reference evidence="5" key="2">
    <citation type="submission" date="2023-01" db="EMBL/GenBank/DDBJ databases">
        <authorList>
            <person name="Sun Q."/>
            <person name="Evtushenko L."/>
        </authorList>
    </citation>
    <scope>NUCLEOTIDE SEQUENCE</scope>
    <source>
        <strain evidence="5">VKM B-1513</strain>
    </source>
</reference>
<reference evidence="5" key="1">
    <citation type="journal article" date="2014" name="Int. J. Syst. Evol. Microbiol.">
        <title>Complete genome sequence of Corynebacterium casei LMG S-19264T (=DSM 44701T), isolated from a smear-ripened cheese.</title>
        <authorList>
            <consortium name="US DOE Joint Genome Institute (JGI-PGF)"/>
            <person name="Walter F."/>
            <person name="Albersmeier A."/>
            <person name="Kalinowski J."/>
            <person name="Ruckert C."/>
        </authorList>
    </citation>
    <scope>NUCLEOTIDE SEQUENCE</scope>
    <source>
        <strain evidence="5">VKM B-1513</strain>
    </source>
</reference>
<proteinExistence type="inferred from homology"/>
<protein>
    <submittedName>
        <fullName evidence="5">Enoyl-CoA hydratase</fullName>
    </submittedName>
</protein>
<comment type="similarity">
    <text evidence="2">Belongs to the enoyl-CoA hydratase/isomerase family.</text>
</comment>
<evidence type="ECO:0000256" key="3">
    <source>
        <dbReference type="ARBA" id="ARBA00023140"/>
    </source>
</evidence>
<dbReference type="Gene3D" id="1.10.12.10">
    <property type="entry name" value="Lyase 2-enoyl-coa Hydratase, Chain A, domain 2"/>
    <property type="match status" value="1"/>
</dbReference>
<dbReference type="InterPro" id="IPR029045">
    <property type="entry name" value="ClpP/crotonase-like_dom_sf"/>
</dbReference>
<dbReference type="PANTHER" id="PTHR43684">
    <property type="match status" value="1"/>
</dbReference>
<keyword evidence="6" id="KW-1185">Reference proteome</keyword>
<dbReference type="Gene3D" id="3.90.226.10">
    <property type="entry name" value="2-enoyl-CoA Hydratase, Chain A, domain 1"/>
    <property type="match status" value="1"/>
</dbReference>
<evidence type="ECO:0000313" key="5">
    <source>
        <dbReference type="EMBL" id="GLK53003.1"/>
    </source>
</evidence>
<dbReference type="InterPro" id="IPR014748">
    <property type="entry name" value="Enoyl-CoA_hydra_C"/>
</dbReference>
<name>A0A9W6IN13_9PROT</name>
<organism evidence="5 6">
    <name type="scientific">Maricaulis virginensis</name>
    <dbReference type="NCBI Taxonomy" id="144022"/>
    <lineage>
        <taxon>Bacteria</taxon>
        <taxon>Pseudomonadati</taxon>
        <taxon>Pseudomonadota</taxon>
        <taxon>Alphaproteobacteria</taxon>
        <taxon>Maricaulales</taxon>
        <taxon>Maricaulaceae</taxon>
        <taxon>Maricaulis</taxon>
    </lineage>
</organism>
<evidence type="ECO:0000256" key="1">
    <source>
        <dbReference type="ARBA" id="ARBA00004275"/>
    </source>
</evidence>
<dbReference type="PANTHER" id="PTHR43684:SF1">
    <property type="entry name" value="ENOYL-COA DELTA ISOMERASE 2"/>
    <property type="match status" value="1"/>
</dbReference>
<comment type="caution">
    <text evidence="5">The sequence shown here is derived from an EMBL/GenBank/DDBJ whole genome shotgun (WGS) entry which is preliminary data.</text>
</comment>
<dbReference type="CDD" id="cd06558">
    <property type="entry name" value="crotonase-like"/>
    <property type="match status" value="1"/>
</dbReference>